<keyword evidence="2" id="KW-0378">Hydrolase</keyword>
<dbReference type="AlphaFoldDB" id="A0AAN8W9X2"/>
<dbReference type="InterPro" id="IPR024601">
    <property type="entry name" value="Peptidase_M1_pepN_C"/>
</dbReference>
<feature type="domain" description="Peptidase M1 alanyl aminopeptidase C-terminal" evidence="1">
    <location>
        <begin position="1"/>
        <end position="67"/>
    </location>
</feature>
<dbReference type="Gene3D" id="1.25.50.10">
    <property type="entry name" value="Peptidase M1, alanyl aminopeptidase, C-terminal domain"/>
    <property type="match status" value="1"/>
</dbReference>
<keyword evidence="2" id="KW-0645">Protease</keyword>
<evidence type="ECO:0000259" key="1">
    <source>
        <dbReference type="Pfam" id="PF17432"/>
    </source>
</evidence>
<dbReference type="PANTHER" id="PTHR46322">
    <property type="entry name" value="PUROMYCIN-SENSITIVE AMINOPEPTIDASE"/>
    <property type="match status" value="1"/>
</dbReference>
<proteinExistence type="predicted"/>
<evidence type="ECO:0000313" key="2">
    <source>
        <dbReference type="EMBL" id="KAK6947800.1"/>
    </source>
</evidence>
<dbReference type="InterPro" id="IPR012779">
    <property type="entry name" value="Peptidase_M1_pepN"/>
</dbReference>
<dbReference type="GO" id="GO:0004177">
    <property type="term" value="F:aminopeptidase activity"/>
    <property type="evidence" value="ECO:0007669"/>
    <property type="project" value="UniProtKB-KW"/>
</dbReference>
<sequence>MTEQFAALAAIAQNPGKIRNEVLADFCSQLSHDFLVVSKWFALQARLDITGNADNAHKLLSHPAFDM</sequence>
<dbReference type="Proteomes" id="UP001370490">
    <property type="component" value="Unassembled WGS sequence"/>
</dbReference>
<organism evidence="2 3">
    <name type="scientific">Dillenia turbinata</name>
    <dbReference type="NCBI Taxonomy" id="194707"/>
    <lineage>
        <taxon>Eukaryota</taxon>
        <taxon>Viridiplantae</taxon>
        <taxon>Streptophyta</taxon>
        <taxon>Embryophyta</taxon>
        <taxon>Tracheophyta</taxon>
        <taxon>Spermatophyta</taxon>
        <taxon>Magnoliopsida</taxon>
        <taxon>eudicotyledons</taxon>
        <taxon>Gunneridae</taxon>
        <taxon>Pentapetalae</taxon>
        <taxon>Dilleniales</taxon>
        <taxon>Dilleniaceae</taxon>
        <taxon>Dillenia</taxon>
    </lineage>
</organism>
<accession>A0AAN8W9X2</accession>
<protein>
    <submittedName>
        <fullName evidence="2">Peptidase M1, alanyl aminopeptidase, C-terminal</fullName>
    </submittedName>
</protein>
<dbReference type="Pfam" id="PF17432">
    <property type="entry name" value="DUF3458_C"/>
    <property type="match status" value="1"/>
</dbReference>
<evidence type="ECO:0000313" key="3">
    <source>
        <dbReference type="Proteomes" id="UP001370490"/>
    </source>
</evidence>
<keyword evidence="2" id="KW-0031">Aminopeptidase</keyword>
<comment type="caution">
    <text evidence="2">The sequence shown here is derived from an EMBL/GenBank/DDBJ whole genome shotgun (WGS) entry which is preliminary data.</text>
</comment>
<dbReference type="InterPro" id="IPR037144">
    <property type="entry name" value="Peptidase_M1_pepN_C_sf"/>
</dbReference>
<dbReference type="EMBL" id="JBAMMX010000001">
    <property type="protein sequence ID" value="KAK6947800.1"/>
    <property type="molecule type" value="Genomic_DNA"/>
</dbReference>
<dbReference type="GO" id="GO:0008270">
    <property type="term" value="F:zinc ion binding"/>
    <property type="evidence" value="ECO:0007669"/>
    <property type="project" value="InterPro"/>
</dbReference>
<gene>
    <name evidence="2" type="ORF">RJ641_001273</name>
</gene>
<reference evidence="2 3" key="1">
    <citation type="submission" date="2023-12" db="EMBL/GenBank/DDBJ databases">
        <title>A high-quality genome assembly for Dillenia turbinata (Dilleniales).</title>
        <authorList>
            <person name="Chanderbali A."/>
        </authorList>
    </citation>
    <scope>NUCLEOTIDE SEQUENCE [LARGE SCALE GENOMIC DNA]</scope>
    <source>
        <strain evidence="2">LSX21</strain>
        <tissue evidence="2">Leaf</tissue>
    </source>
</reference>
<keyword evidence="3" id="KW-1185">Reference proteome</keyword>
<name>A0AAN8W9X2_9MAGN</name>
<dbReference type="PANTHER" id="PTHR46322:SF1">
    <property type="entry name" value="PUROMYCIN-SENSITIVE AMINOPEPTIDASE"/>
    <property type="match status" value="1"/>
</dbReference>
<dbReference type="GO" id="GO:0009507">
    <property type="term" value="C:chloroplast"/>
    <property type="evidence" value="ECO:0007669"/>
    <property type="project" value="TreeGrafter"/>
</dbReference>